<evidence type="ECO:0000313" key="3">
    <source>
        <dbReference type="EMBL" id="GAA3776545.1"/>
    </source>
</evidence>
<dbReference type="InterPro" id="IPR022749">
    <property type="entry name" value="D12N6_MeTrfase_N"/>
</dbReference>
<dbReference type="EMBL" id="BAABAF010000012">
    <property type="protein sequence ID" value="GAA3776545.1"/>
    <property type="molecule type" value="Genomic_DNA"/>
</dbReference>
<comment type="caution">
    <text evidence="3">The sequence shown here is derived from an EMBL/GenBank/DDBJ whole genome shotgun (WGS) entry which is preliminary data.</text>
</comment>
<dbReference type="Proteomes" id="UP001500540">
    <property type="component" value="Unassembled WGS sequence"/>
</dbReference>
<accession>A0ABP7H069</accession>
<gene>
    <name evidence="3" type="ORF">GCM10022240_30050</name>
</gene>
<evidence type="ECO:0000313" key="4">
    <source>
        <dbReference type="Proteomes" id="UP001500540"/>
    </source>
</evidence>
<name>A0ABP7H069_9MICO</name>
<dbReference type="Pfam" id="PF12161">
    <property type="entry name" value="HsdM_N"/>
    <property type="match status" value="1"/>
</dbReference>
<sequence length="87" mass="9508">MSLAARGLSNNHATFIWSIADLPHGSFKAHQYGDIILRFTVLRRLDAVLAPTKQAVFAVGRAGRNRRHPSAPVAAAPQGRPRLLVQE</sequence>
<evidence type="ECO:0000259" key="2">
    <source>
        <dbReference type="Pfam" id="PF12161"/>
    </source>
</evidence>
<evidence type="ECO:0000256" key="1">
    <source>
        <dbReference type="SAM" id="MobiDB-lite"/>
    </source>
</evidence>
<keyword evidence="4" id="KW-1185">Reference proteome</keyword>
<organism evidence="3 4">
    <name type="scientific">Microbacterium kribbense</name>
    <dbReference type="NCBI Taxonomy" id="433645"/>
    <lineage>
        <taxon>Bacteria</taxon>
        <taxon>Bacillati</taxon>
        <taxon>Actinomycetota</taxon>
        <taxon>Actinomycetes</taxon>
        <taxon>Micrococcales</taxon>
        <taxon>Microbacteriaceae</taxon>
        <taxon>Microbacterium</taxon>
    </lineage>
</organism>
<proteinExistence type="predicted"/>
<reference evidence="4" key="1">
    <citation type="journal article" date="2019" name="Int. J. Syst. Evol. Microbiol.">
        <title>The Global Catalogue of Microorganisms (GCM) 10K type strain sequencing project: providing services to taxonomists for standard genome sequencing and annotation.</title>
        <authorList>
            <consortium name="The Broad Institute Genomics Platform"/>
            <consortium name="The Broad Institute Genome Sequencing Center for Infectious Disease"/>
            <person name="Wu L."/>
            <person name="Ma J."/>
        </authorList>
    </citation>
    <scope>NUCLEOTIDE SEQUENCE [LARGE SCALE GENOMIC DNA]</scope>
    <source>
        <strain evidence="4">JCM 16950</strain>
    </source>
</reference>
<feature type="domain" description="N6 adenine-specific DNA methyltransferase N-terminal" evidence="2">
    <location>
        <begin position="14"/>
        <end position="57"/>
    </location>
</feature>
<feature type="region of interest" description="Disordered" evidence="1">
    <location>
        <begin position="64"/>
        <end position="87"/>
    </location>
</feature>
<protein>
    <recommendedName>
        <fullName evidence="2">N6 adenine-specific DNA methyltransferase N-terminal domain-containing protein</fullName>
    </recommendedName>
</protein>